<comment type="caution">
    <text evidence="1">The sequence shown here is derived from an EMBL/GenBank/DDBJ whole genome shotgun (WGS) entry which is preliminary data.</text>
</comment>
<reference evidence="1" key="1">
    <citation type="submission" date="2023-10" db="EMBL/GenBank/DDBJ databases">
        <title>Genome assemblies of two species of porcelain crab, Petrolisthes cinctipes and Petrolisthes manimaculis (Anomura: Porcellanidae).</title>
        <authorList>
            <person name="Angst P."/>
        </authorList>
    </citation>
    <scope>NUCLEOTIDE SEQUENCE</scope>
    <source>
        <strain evidence="1">PB745_01</strain>
        <tissue evidence="1">Gill</tissue>
    </source>
</reference>
<protein>
    <submittedName>
        <fullName evidence="1">Uncharacterized protein</fullName>
    </submittedName>
</protein>
<gene>
    <name evidence="1" type="ORF">Pcinc_043342</name>
</gene>
<sequence>APVCRVEQSDVYGVGRHEKTTVTCRVEADPPVTSYRWALQQYRRVR</sequence>
<feature type="non-terminal residue" evidence="1">
    <location>
        <position position="1"/>
    </location>
</feature>
<keyword evidence="2" id="KW-1185">Reference proteome</keyword>
<dbReference type="AlphaFoldDB" id="A0AAE1BG63"/>
<name>A0AAE1BG63_PETCI</name>
<proteinExistence type="predicted"/>
<dbReference type="EMBL" id="JAWQEG010008633">
    <property type="protein sequence ID" value="KAK3849918.1"/>
    <property type="molecule type" value="Genomic_DNA"/>
</dbReference>
<organism evidence="1 2">
    <name type="scientific">Petrolisthes cinctipes</name>
    <name type="common">Flat porcelain crab</name>
    <dbReference type="NCBI Taxonomy" id="88211"/>
    <lineage>
        <taxon>Eukaryota</taxon>
        <taxon>Metazoa</taxon>
        <taxon>Ecdysozoa</taxon>
        <taxon>Arthropoda</taxon>
        <taxon>Crustacea</taxon>
        <taxon>Multicrustacea</taxon>
        <taxon>Malacostraca</taxon>
        <taxon>Eumalacostraca</taxon>
        <taxon>Eucarida</taxon>
        <taxon>Decapoda</taxon>
        <taxon>Pleocyemata</taxon>
        <taxon>Anomura</taxon>
        <taxon>Galatheoidea</taxon>
        <taxon>Porcellanidae</taxon>
        <taxon>Petrolisthes</taxon>
    </lineage>
</organism>
<accession>A0AAE1BG63</accession>
<evidence type="ECO:0000313" key="2">
    <source>
        <dbReference type="Proteomes" id="UP001286313"/>
    </source>
</evidence>
<dbReference type="Proteomes" id="UP001286313">
    <property type="component" value="Unassembled WGS sequence"/>
</dbReference>
<evidence type="ECO:0000313" key="1">
    <source>
        <dbReference type="EMBL" id="KAK3849918.1"/>
    </source>
</evidence>